<evidence type="ECO:0000256" key="1">
    <source>
        <dbReference type="SAM" id="MobiDB-lite"/>
    </source>
</evidence>
<keyword evidence="3" id="KW-1185">Reference proteome</keyword>
<accession>A0A445AGL8</accession>
<dbReference type="AlphaFoldDB" id="A0A445AGL8"/>
<dbReference type="Proteomes" id="UP000289738">
    <property type="component" value="Chromosome B02"/>
</dbReference>
<feature type="region of interest" description="Disordered" evidence="1">
    <location>
        <begin position="44"/>
        <end position="80"/>
    </location>
</feature>
<reference evidence="2 3" key="1">
    <citation type="submission" date="2019-01" db="EMBL/GenBank/DDBJ databases">
        <title>Sequencing of cultivated peanut Arachis hypogaea provides insights into genome evolution and oil improvement.</title>
        <authorList>
            <person name="Chen X."/>
        </authorList>
    </citation>
    <scope>NUCLEOTIDE SEQUENCE [LARGE SCALE GENOMIC DNA]</scope>
    <source>
        <strain evidence="3">cv. Fuhuasheng</strain>
        <tissue evidence="2">Leaves</tissue>
    </source>
</reference>
<sequence>MQQEKRALLLFPPDFRREHARKKPILNNAYKQKSVGLVTFTVAHQDTNPPHSPRSLRRCPSRSSRRRHSHFSPSLSSPTRLSDLRSLVSAHLVVPPSSVVVSLVTGLNLDLQTSNDDEDVESDQE</sequence>
<evidence type="ECO:0000313" key="2">
    <source>
        <dbReference type="EMBL" id="RYR25565.1"/>
    </source>
</evidence>
<feature type="compositionally biased region" description="Basic residues" evidence="1">
    <location>
        <begin position="54"/>
        <end position="70"/>
    </location>
</feature>
<organism evidence="2 3">
    <name type="scientific">Arachis hypogaea</name>
    <name type="common">Peanut</name>
    <dbReference type="NCBI Taxonomy" id="3818"/>
    <lineage>
        <taxon>Eukaryota</taxon>
        <taxon>Viridiplantae</taxon>
        <taxon>Streptophyta</taxon>
        <taxon>Embryophyta</taxon>
        <taxon>Tracheophyta</taxon>
        <taxon>Spermatophyta</taxon>
        <taxon>Magnoliopsida</taxon>
        <taxon>eudicotyledons</taxon>
        <taxon>Gunneridae</taxon>
        <taxon>Pentapetalae</taxon>
        <taxon>rosids</taxon>
        <taxon>fabids</taxon>
        <taxon>Fabales</taxon>
        <taxon>Fabaceae</taxon>
        <taxon>Papilionoideae</taxon>
        <taxon>50 kb inversion clade</taxon>
        <taxon>dalbergioids sensu lato</taxon>
        <taxon>Dalbergieae</taxon>
        <taxon>Pterocarpus clade</taxon>
        <taxon>Arachis</taxon>
    </lineage>
</organism>
<name>A0A445AGL8_ARAHY</name>
<proteinExistence type="predicted"/>
<dbReference type="EMBL" id="SDMP01000012">
    <property type="protein sequence ID" value="RYR25565.1"/>
    <property type="molecule type" value="Genomic_DNA"/>
</dbReference>
<gene>
    <name evidence="2" type="ORF">Ahy_B02g059375</name>
</gene>
<protein>
    <submittedName>
        <fullName evidence="2">Uncharacterized protein</fullName>
    </submittedName>
</protein>
<comment type="caution">
    <text evidence="2">The sequence shown here is derived from an EMBL/GenBank/DDBJ whole genome shotgun (WGS) entry which is preliminary data.</text>
</comment>
<evidence type="ECO:0000313" key="3">
    <source>
        <dbReference type="Proteomes" id="UP000289738"/>
    </source>
</evidence>